<evidence type="ECO:0000256" key="5">
    <source>
        <dbReference type="ARBA" id="ARBA00073331"/>
    </source>
</evidence>
<dbReference type="Proteomes" id="UP001497497">
    <property type="component" value="Unassembled WGS sequence"/>
</dbReference>
<keyword evidence="3" id="KW-0496">Mitochondrion</keyword>
<reference evidence="7 8" key="1">
    <citation type="submission" date="2024-04" db="EMBL/GenBank/DDBJ databases">
        <authorList>
            <consortium name="Genoscope - CEA"/>
            <person name="William W."/>
        </authorList>
    </citation>
    <scope>NUCLEOTIDE SEQUENCE [LARGE SCALE GENOMIC DNA]</scope>
</reference>
<dbReference type="InterPro" id="IPR043519">
    <property type="entry name" value="NT_sf"/>
</dbReference>
<comment type="similarity">
    <text evidence="2">Belongs to the Iojap/RsfS family.</text>
</comment>
<dbReference type="GO" id="GO:0017148">
    <property type="term" value="P:negative regulation of translation"/>
    <property type="evidence" value="ECO:0007669"/>
    <property type="project" value="TreeGrafter"/>
</dbReference>
<feature type="compositionally biased region" description="Basic and acidic residues" evidence="6">
    <location>
        <begin position="123"/>
        <end position="151"/>
    </location>
</feature>
<evidence type="ECO:0000313" key="7">
    <source>
        <dbReference type="EMBL" id="CAL1529032.1"/>
    </source>
</evidence>
<evidence type="ECO:0000256" key="3">
    <source>
        <dbReference type="ARBA" id="ARBA00023128"/>
    </source>
</evidence>
<evidence type="ECO:0000256" key="1">
    <source>
        <dbReference type="ARBA" id="ARBA00004173"/>
    </source>
</evidence>
<feature type="compositionally biased region" description="Basic and acidic residues" evidence="6">
    <location>
        <begin position="158"/>
        <end position="172"/>
    </location>
</feature>
<name>A0AAV2H9Y1_LYMST</name>
<evidence type="ECO:0000313" key="8">
    <source>
        <dbReference type="Proteomes" id="UP001497497"/>
    </source>
</evidence>
<dbReference type="GO" id="GO:0090071">
    <property type="term" value="P:negative regulation of ribosome biogenesis"/>
    <property type="evidence" value="ECO:0007669"/>
    <property type="project" value="TreeGrafter"/>
</dbReference>
<proteinExistence type="inferred from homology"/>
<dbReference type="NCBIfam" id="TIGR00090">
    <property type="entry name" value="rsfS_iojap_ybeB"/>
    <property type="match status" value="1"/>
</dbReference>
<evidence type="ECO:0000256" key="6">
    <source>
        <dbReference type="SAM" id="MobiDB-lite"/>
    </source>
</evidence>
<dbReference type="InterPro" id="IPR004394">
    <property type="entry name" value="Iojap/RsfS/C7orf30"/>
</dbReference>
<sequence>MNKVPINTIRSFCKCQIIGVKFCRAFTPVKNLPRCFSSSTAVAINSNTFTPSKRHKLHLCVLDRTKVINDFACSYKCCGSQLKYSTDKGRGSKNEETDSSREDIVIEQDLIKNDPDLKSLLDDLRKDFDGGPSTKESKRTAPEILKHKDGKGNSAESSKIEHPLKQSTVKSEEFSLKSTQNYSLDSLGSNFSEPNSIKTTQDQGTDFLYDYRVAQDIEEYDYKDEKDIAQQQIRSEKVHPISMKRGNSGVFDIDELLVLLEDLGAENVVTLPIPPEARFCDHMVIASAKSKRHLSAINDEMLWVHKRKKAPNDPNLNIEGLGKSDWSAMDMGNIVLHVFYGDTREYYDIESLWTLGPQNDPKCQEMNQDPYNLSPEDLFWLETGKSNHIASKTVPPSDSGRLAKAGITKKSQNTSDGVKDGAFGWDTPKTPCFS</sequence>
<dbReference type="Pfam" id="PF02410">
    <property type="entry name" value="RsfS"/>
    <property type="match status" value="1"/>
</dbReference>
<dbReference type="FunFam" id="3.30.460.10:FF:000018">
    <property type="entry name" value="Mitochondrial assembly of ribosomal large subunit 1"/>
    <property type="match status" value="1"/>
</dbReference>
<gene>
    <name evidence="7" type="ORF">GSLYS_00003201001</name>
</gene>
<accession>A0AAV2H9Y1</accession>
<feature type="region of interest" description="Disordered" evidence="6">
    <location>
        <begin position="123"/>
        <end position="172"/>
    </location>
</feature>
<dbReference type="SUPFAM" id="SSF81301">
    <property type="entry name" value="Nucleotidyltransferase"/>
    <property type="match status" value="1"/>
</dbReference>
<comment type="caution">
    <text evidence="7">The sequence shown here is derived from an EMBL/GenBank/DDBJ whole genome shotgun (WGS) entry which is preliminary data.</text>
</comment>
<dbReference type="EMBL" id="CAXITT010000042">
    <property type="protein sequence ID" value="CAL1529032.1"/>
    <property type="molecule type" value="Genomic_DNA"/>
</dbReference>
<keyword evidence="8" id="KW-1185">Reference proteome</keyword>
<feature type="region of interest" description="Disordered" evidence="6">
    <location>
        <begin position="390"/>
        <end position="434"/>
    </location>
</feature>
<dbReference type="GO" id="GO:0005739">
    <property type="term" value="C:mitochondrion"/>
    <property type="evidence" value="ECO:0007669"/>
    <property type="project" value="UniProtKB-SubCell"/>
</dbReference>
<protein>
    <recommendedName>
        <fullName evidence="5">Mitochondrial assembly of ribosomal large subunit protein 1</fullName>
    </recommendedName>
</protein>
<dbReference type="Gene3D" id="3.30.460.10">
    <property type="entry name" value="Beta Polymerase, domain 2"/>
    <property type="match status" value="1"/>
</dbReference>
<dbReference type="GO" id="GO:0043023">
    <property type="term" value="F:ribosomal large subunit binding"/>
    <property type="evidence" value="ECO:0007669"/>
    <property type="project" value="TreeGrafter"/>
</dbReference>
<organism evidence="7 8">
    <name type="scientific">Lymnaea stagnalis</name>
    <name type="common">Great pond snail</name>
    <name type="synonym">Helix stagnalis</name>
    <dbReference type="NCBI Taxonomy" id="6523"/>
    <lineage>
        <taxon>Eukaryota</taxon>
        <taxon>Metazoa</taxon>
        <taxon>Spiralia</taxon>
        <taxon>Lophotrochozoa</taxon>
        <taxon>Mollusca</taxon>
        <taxon>Gastropoda</taxon>
        <taxon>Heterobranchia</taxon>
        <taxon>Euthyneura</taxon>
        <taxon>Panpulmonata</taxon>
        <taxon>Hygrophila</taxon>
        <taxon>Lymnaeoidea</taxon>
        <taxon>Lymnaeidae</taxon>
        <taxon>Lymnaea</taxon>
    </lineage>
</organism>
<comment type="subcellular location">
    <subcellularLocation>
        <location evidence="1">Mitochondrion</location>
    </subcellularLocation>
</comment>
<dbReference type="PANTHER" id="PTHR21043">
    <property type="entry name" value="IOJAP SUPERFAMILY ORTHOLOG"/>
    <property type="match status" value="1"/>
</dbReference>
<evidence type="ECO:0000256" key="2">
    <source>
        <dbReference type="ARBA" id="ARBA00010574"/>
    </source>
</evidence>
<dbReference type="AlphaFoldDB" id="A0AAV2H9Y1"/>
<evidence type="ECO:0000256" key="4">
    <source>
        <dbReference type="ARBA" id="ARBA00053669"/>
    </source>
</evidence>
<dbReference type="HAMAP" id="MF_01477">
    <property type="entry name" value="Iojap_RsfS"/>
    <property type="match status" value="1"/>
</dbReference>
<comment type="function">
    <text evidence="4">Required for normal mitochondrial ribosome function and mitochondrial translation. May play a role in ribosome biogenesis by preventing premature association of the 28S and 39S ribosomal subunits. Interacts with mitochondrial ribosomal protein uL14m (MRPL14), probably blocking formation of intersubunit bridge B8, preventing association of the 28S and 39S ribosomal subunits. Addition to isolated mitochondrial ribosomal subunits partially inhibits translation, probably by interfering with the association of the 28S and 39S ribosomal subunits and the formation of functional ribosomes. May also participate in the assembly and/or regulation of the stability of the large subunit of the mitochondrial ribosome. May function as a ribosomal silencing factor.</text>
</comment>
<dbReference type="PANTHER" id="PTHR21043:SF0">
    <property type="entry name" value="MITOCHONDRIAL ASSEMBLY OF RIBOSOMAL LARGE SUBUNIT PROTEIN 1"/>
    <property type="match status" value="1"/>
</dbReference>